<organism evidence="2 3">
    <name type="scientific">Araneus ventricosus</name>
    <name type="common">Orbweaver spider</name>
    <name type="synonym">Epeira ventricosa</name>
    <dbReference type="NCBI Taxonomy" id="182803"/>
    <lineage>
        <taxon>Eukaryota</taxon>
        <taxon>Metazoa</taxon>
        <taxon>Ecdysozoa</taxon>
        <taxon>Arthropoda</taxon>
        <taxon>Chelicerata</taxon>
        <taxon>Arachnida</taxon>
        <taxon>Araneae</taxon>
        <taxon>Araneomorphae</taxon>
        <taxon>Entelegynae</taxon>
        <taxon>Araneoidea</taxon>
        <taxon>Araneidae</taxon>
        <taxon>Araneus</taxon>
    </lineage>
</organism>
<evidence type="ECO:0000313" key="2">
    <source>
        <dbReference type="EMBL" id="GBM04765.1"/>
    </source>
</evidence>
<feature type="region of interest" description="Disordered" evidence="1">
    <location>
        <begin position="88"/>
        <end position="107"/>
    </location>
</feature>
<evidence type="ECO:0000256" key="1">
    <source>
        <dbReference type="SAM" id="MobiDB-lite"/>
    </source>
</evidence>
<reference evidence="2 3" key="1">
    <citation type="journal article" date="2019" name="Sci. Rep.">
        <title>Orb-weaving spider Araneus ventricosus genome elucidates the spidroin gene catalogue.</title>
        <authorList>
            <person name="Kono N."/>
            <person name="Nakamura H."/>
            <person name="Ohtoshi R."/>
            <person name="Moran D.A.P."/>
            <person name="Shinohara A."/>
            <person name="Yoshida Y."/>
            <person name="Fujiwara M."/>
            <person name="Mori M."/>
            <person name="Tomita M."/>
            <person name="Arakawa K."/>
        </authorList>
    </citation>
    <scope>NUCLEOTIDE SEQUENCE [LARGE SCALE GENOMIC DNA]</scope>
</reference>
<name>A0A4Y2CN81_ARAVE</name>
<accession>A0A4Y2CN81</accession>
<dbReference type="AlphaFoldDB" id="A0A4Y2CN81"/>
<evidence type="ECO:0000313" key="3">
    <source>
        <dbReference type="Proteomes" id="UP000499080"/>
    </source>
</evidence>
<feature type="non-terminal residue" evidence="2">
    <location>
        <position position="1"/>
    </location>
</feature>
<protein>
    <submittedName>
        <fullName evidence="2">Uncharacterized protein</fullName>
    </submittedName>
</protein>
<sequence length="107" mass="12015">AGRPQVRNPILPKIRHGLLHVKSYVVGQTSSRLCGAEVWKGGCQLKCLPCHLTEVQNLEEAKRPSAGVVLYKPPRLSLPYWVQGIKESEGKRTDQQQQQDASPIRIY</sequence>
<dbReference type="EMBL" id="BGPR01163545">
    <property type="protein sequence ID" value="GBM04765.1"/>
    <property type="molecule type" value="Genomic_DNA"/>
</dbReference>
<keyword evidence="3" id="KW-1185">Reference proteome</keyword>
<gene>
    <name evidence="2" type="ORF">AVEN_215875_1</name>
</gene>
<proteinExistence type="predicted"/>
<dbReference type="Proteomes" id="UP000499080">
    <property type="component" value="Unassembled WGS sequence"/>
</dbReference>
<comment type="caution">
    <text evidence="2">The sequence shown here is derived from an EMBL/GenBank/DDBJ whole genome shotgun (WGS) entry which is preliminary data.</text>
</comment>